<name>A0A9P1C8C8_9DINO</name>
<proteinExistence type="predicted"/>
<accession>A0A9P1C8C8</accession>
<sequence length="483" mass="55722">MSDLAEGTIIVAAVWPCSVDPWADRRSCPWLEIHSCWKGTMKPAAKALQEILCDFVLPRYCMVCKRDFPKGYGKHLLEVHHWECLRQQLPEGRHIVAASMSFWQRWQLAGNFLRFNHINGQVEVSGWEKTRPKLLMRREVLPPSKTSKLRSSALRRSTSLTLLTGLPSPSTLDSGDVFFKEHLGTGHTRRHQVDWEMYPYLEPDTEPDQLQIESFAWRLWLEYVATDSALTAVHRFFNPGRCAICDAKFSSSFAEHLCSRRHFSALFHAVSTMAPKMTTHPTQSMESQEGQVLDLDHLQLLLSRRKLLSGGALRMEEPPLMLGVTEIEEFAWRLWRQYVATVDATEDVQRLLIQHQVFQESLVCAVCRETLPCREVGQHLRSPGHFRKLLWWLFQANLLSRADLFRPNTRLLRQNFRAFDSSPLTRCLKLNHLQMLITRVTGTPKDGGVIFEISTKAASPCKCLMLNWEQCPKMEVQLTPQFR</sequence>
<evidence type="ECO:0000313" key="3">
    <source>
        <dbReference type="Proteomes" id="UP001152797"/>
    </source>
</evidence>
<protein>
    <submittedName>
        <fullName evidence="1">Uncharacterized protein</fullName>
    </submittedName>
</protein>
<gene>
    <name evidence="1" type="ORF">C1SCF055_LOCUS14261</name>
</gene>
<comment type="caution">
    <text evidence="1">The sequence shown here is derived from an EMBL/GenBank/DDBJ whole genome shotgun (WGS) entry which is preliminary data.</text>
</comment>
<evidence type="ECO:0000313" key="2">
    <source>
        <dbReference type="EMBL" id="CAL4774261.1"/>
    </source>
</evidence>
<dbReference type="EMBL" id="CAMXCT010001119">
    <property type="protein sequence ID" value="CAI3986949.1"/>
    <property type="molecule type" value="Genomic_DNA"/>
</dbReference>
<reference evidence="1" key="1">
    <citation type="submission" date="2022-10" db="EMBL/GenBank/DDBJ databases">
        <authorList>
            <person name="Chen Y."/>
            <person name="Dougan E. K."/>
            <person name="Chan C."/>
            <person name="Rhodes N."/>
            <person name="Thang M."/>
        </authorList>
    </citation>
    <scope>NUCLEOTIDE SEQUENCE</scope>
</reference>
<organism evidence="1">
    <name type="scientific">Cladocopium goreaui</name>
    <dbReference type="NCBI Taxonomy" id="2562237"/>
    <lineage>
        <taxon>Eukaryota</taxon>
        <taxon>Sar</taxon>
        <taxon>Alveolata</taxon>
        <taxon>Dinophyceae</taxon>
        <taxon>Suessiales</taxon>
        <taxon>Symbiodiniaceae</taxon>
        <taxon>Cladocopium</taxon>
    </lineage>
</organism>
<dbReference type="Proteomes" id="UP001152797">
    <property type="component" value="Unassembled WGS sequence"/>
</dbReference>
<keyword evidence="3" id="KW-1185">Reference proteome</keyword>
<reference evidence="2 3" key="2">
    <citation type="submission" date="2024-05" db="EMBL/GenBank/DDBJ databases">
        <authorList>
            <person name="Chen Y."/>
            <person name="Shah S."/>
            <person name="Dougan E. K."/>
            <person name="Thang M."/>
            <person name="Chan C."/>
        </authorList>
    </citation>
    <scope>NUCLEOTIDE SEQUENCE [LARGE SCALE GENOMIC DNA]</scope>
</reference>
<dbReference type="EMBL" id="CAMXCT030001119">
    <property type="protein sequence ID" value="CAL4774261.1"/>
    <property type="molecule type" value="Genomic_DNA"/>
</dbReference>
<evidence type="ECO:0000313" key="1">
    <source>
        <dbReference type="EMBL" id="CAI3986949.1"/>
    </source>
</evidence>
<dbReference type="EMBL" id="CAMXCT020001119">
    <property type="protein sequence ID" value="CAL1140324.1"/>
    <property type="molecule type" value="Genomic_DNA"/>
</dbReference>
<dbReference type="AlphaFoldDB" id="A0A9P1C8C8"/>